<evidence type="ECO:0000256" key="3">
    <source>
        <dbReference type="SAM" id="MobiDB-lite"/>
    </source>
</evidence>
<feature type="domain" description="C3H1-type" evidence="4">
    <location>
        <begin position="694"/>
        <end position="722"/>
    </location>
</feature>
<evidence type="ECO:0000259" key="4">
    <source>
        <dbReference type="PROSITE" id="PS50103"/>
    </source>
</evidence>
<dbReference type="InterPro" id="IPR036236">
    <property type="entry name" value="Znf_C2H2_sf"/>
</dbReference>
<proteinExistence type="predicted"/>
<dbReference type="SUPFAM" id="SSF48452">
    <property type="entry name" value="TPR-like"/>
    <property type="match status" value="1"/>
</dbReference>
<keyword evidence="2" id="KW-0862">Zinc</keyword>
<dbReference type="AlphaFoldDB" id="A0A4W3H4D3"/>
<dbReference type="SUPFAM" id="SSF57667">
    <property type="entry name" value="beta-beta-alpha zinc fingers"/>
    <property type="match status" value="1"/>
</dbReference>
<feature type="zinc finger region" description="C3H1-type" evidence="2">
    <location>
        <begin position="560"/>
        <end position="582"/>
    </location>
</feature>
<dbReference type="InterPro" id="IPR000571">
    <property type="entry name" value="Znf_CCCH"/>
</dbReference>
<dbReference type="GO" id="GO:0035198">
    <property type="term" value="F:miRNA binding"/>
    <property type="evidence" value="ECO:0007669"/>
    <property type="project" value="InterPro"/>
</dbReference>
<evidence type="ECO:0000256" key="1">
    <source>
        <dbReference type="PROSITE-ProRule" id="PRU00339"/>
    </source>
</evidence>
<feature type="domain" description="C3H1-type" evidence="4">
    <location>
        <begin position="560"/>
        <end position="582"/>
    </location>
</feature>
<dbReference type="GeneTree" id="ENSGT00390000018542"/>
<dbReference type="Gene3D" id="1.25.40.10">
    <property type="entry name" value="Tetratricopeptide repeat domain"/>
    <property type="match status" value="1"/>
</dbReference>
<feature type="domain" description="C3H1-type" evidence="4">
    <location>
        <begin position="826"/>
        <end position="854"/>
    </location>
</feature>
<dbReference type="InterPro" id="IPR039691">
    <property type="entry name" value="ZC3H7A/B"/>
</dbReference>
<reference evidence="6" key="1">
    <citation type="journal article" date="2006" name="Science">
        <title>Ancient noncoding elements conserved in the human genome.</title>
        <authorList>
            <person name="Venkatesh B."/>
            <person name="Kirkness E.F."/>
            <person name="Loh Y.H."/>
            <person name="Halpern A.L."/>
            <person name="Lee A.P."/>
            <person name="Johnson J."/>
            <person name="Dandona N."/>
            <person name="Viswanathan L.D."/>
            <person name="Tay A."/>
            <person name="Venter J.C."/>
            <person name="Strausberg R.L."/>
            <person name="Brenner S."/>
        </authorList>
    </citation>
    <scope>NUCLEOTIDE SEQUENCE [LARGE SCALE GENOMIC DNA]</scope>
</reference>
<evidence type="ECO:0000313" key="5">
    <source>
        <dbReference type="Ensembl" id="ENSCMIP00000010576.1"/>
    </source>
</evidence>
<name>A0A4W3H4D3_CALMI</name>
<reference evidence="5" key="5">
    <citation type="submission" date="2025-09" db="UniProtKB">
        <authorList>
            <consortium name="Ensembl"/>
        </authorList>
    </citation>
    <scope>IDENTIFICATION</scope>
</reference>
<dbReference type="GO" id="GO:0008270">
    <property type="term" value="F:zinc ion binding"/>
    <property type="evidence" value="ECO:0007669"/>
    <property type="project" value="UniProtKB-KW"/>
</dbReference>
<accession>A0A4W3H4D3</accession>
<dbReference type="InterPro" id="IPR019734">
    <property type="entry name" value="TPR_rpt"/>
</dbReference>
<dbReference type="SMART" id="SM00028">
    <property type="entry name" value="TPR"/>
    <property type="match status" value="2"/>
</dbReference>
<dbReference type="SMART" id="SM00356">
    <property type="entry name" value="ZnF_C3H1"/>
    <property type="match status" value="4"/>
</dbReference>
<organism evidence="5 6">
    <name type="scientific">Callorhinchus milii</name>
    <name type="common">Ghost shark</name>
    <dbReference type="NCBI Taxonomy" id="7868"/>
    <lineage>
        <taxon>Eukaryota</taxon>
        <taxon>Metazoa</taxon>
        <taxon>Chordata</taxon>
        <taxon>Craniata</taxon>
        <taxon>Vertebrata</taxon>
        <taxon>Chondrichthyes</taxon>
        <taxon>Holocephali</taxon>
        <taxon>Chimaeriformes</taxon>
        <taxon>Callorhinchidae</taxon>
        <taxon>Callorhinchus</taxon>
    </lineage>
</organism>
<dbReference type="InterPro" id="IPR011990">
    <property type="entry name" value="TPR-like_helical_dom_sf"/>
</dbReference>
<keyword evidence="6" id="KW-1185">Reference proteome</keyword>
<protein>
    <submittedName>
        <fullName evidence="5">Zinc finger CCCH-type containing 7B</fullName>
    </submittedName>
</protein>
<keyword evidence="2" id="KW-0863">Zinc-finger</keyword>
<feature type="repeat" description="TPR" evidence="1">
    <location>
        <begin position="73"/>
        <end position="106"/>
    </location>
</feature>
<evidence type="ECO:0000313" key="6">
    <source>
        <dbReference type="Proteomes" id="UP000314986"/>
    </source>
</evidence>
<dbReference type="Ensembl" id="ENSCMIT00000010851.1">
    <property type="protein sequence ID" value="ENSCMIP00000010576.1"/>
    <property type="gene ID" value="ENSCMIG00000005534.1"/>
</dbReference>
<dbReference type="PANTHER" id="PTHR14928:SF16">
    <property type="entry name" value="C3H1-TYPE DOMAIN-CONTAINING PROTEIN"/>
    <property type="match status" value="1"/>
</dbReference>
<dbReference type="Proteomes" id="UP000314986">
    <property type="component" value="Unassembled WGS sequence"/>
</dbReference>
<dbReference type="PROSITE" id="PS50005">
    <property type="entry name" value="TPR"/>
    <property type="match status" value="1"/>
</dbReference>
<feature type="region of interest" description="Disordered" evidence="3">
    <location>
        <begin position="228"/>
        <end position="250"/>
    </location>
</feature>
<feature type="zinc finger region" description="C3H1-type" evidence="2">
    <location>
        <begin position="826"/>
        <end position="854"/>
    </location>
</feature>
<keyword evidence="2" id="KW-0479">Metal-binding</keyword>
<dbReference type="PANTHER" id="PTHR14928">
    <property type="entry name" value="MICRO-RNA BINDING ZINC FINGER CCCH DOMAIN-CONTAINING PROTEIN 7"/>
    <property type="match status" value="1"/>
</dbReference>
<feature type="zinc finger region" description="C3H1-type" evidence="2">
    <location>
        <begin position="694"/>
        <end position="722"/>
    </location>
</feature>
<feature type="zinc finger region" description="C3H1-type" evidence="2">
    <location>
        <begin position="428"/>
        <end position="451"/>
    </location>
</feature>
<reference evidence="6" key="2">
    <citation type="journal article" date="2007" name="PLoS Biol.">
        <title>Survey sequencing and comparative analysis of the elephant shark (Callorhinchus milii) genome.</title>
        <authorList>
            <person name="Venkatesh B."/>
            <person name="Kirkness E.F."/>
            <person name="Loh Y.H."/>
            <person name="Halpern A.L."/>
            <person name="Lee A.P."/>
            <person name="Johnson J."/>
            <person name="Dandona N."/>
            <person name="Viswanathan L.D."/>
            <person name="Tay A."/>
            <person name="Venter J.C."/>
            <person name="Strausberg R.L."/>
            <person name="Brenner S."/>
        </authorList>
    </citation>
    <scope>NUCLEOTIDE SEQUENCE [LARGE SCALE GENOMIC DNA]</scope>
</reference>
<reference evidence="5" key="4">
    <citation type="submission" date="2025-08" db="UniProtKB">
        <authorList>
            <consortium name="Ensembl"/>
        </authorList>
    </citation>
    <scope>IDENTIFICATION</scope>
</reference>
<dbReference type="PROSITE" id="PS50103">
    <property type="entry name" value="ZF_C3H1"/>
    <property type="match status" value="4"/>
</dbReference>
<reference evidence="6" key="3">
    <citation type="journal article" date="2014" name="Nature">
        <title>Elephant shark genome provides unique insights into gnathostome evolution.</title>
        <authorList>
            <consortium name="International Elephant Shark Genome Sequencing Consortium"/>
            <person name="Venkatesh B."/>
            <person name="Lee A.P."/>
            <person name="Ravi V."/>
            <person name="Maurya A.K."/>
            <person name="Lian M.M."/>
            <person name="Swann J.B."/>
            <person name="Ohta Y."/>
            <person name="Flajnik M.F."/>
            <person name="Sutoh Y."/>
            <person name="Kasahara M."/>
            <person name="Hoon S."/>
            <person name="Gangu V."/>
            <person name="Roy S.W."/>
            <person name="Irimia M."/>
            <person name="Korzh V."/>
            <person name="Kondrychyn I."/>
            <person name="Lim Z.W."/>
            <person name="Tay B.H."/>
            <person name="Tohari S."/>
            <person name="Kong K.W."/>
            <person name="Ho S."/>
            <person name="Lorente-Galdos B."/>
            <person name="Quilez J."/>
            <person name="Marques-Bonet T."/>
            <person name="Raney B.J."/>
            <person name="Ingham P.W."/>
            <person name="Tay A."/>
            <person name="Hillier L.W."/>
            <person name="Minx P."/>
            <person name="Boehm T."/>
            <person name="Wilson R.K."/>
            <person name="Brenner S."/>
            <person name="Warren W.C."/>
        </authorList>
    </citation>
    <scope>NUCLEOTIDE SEQUENCE [LARGE SCALE GENOMIC DNA]</scope>
</reference>
<feature type="domain" description="C3H1-type" evidence="4">
    <location>
        <begin position="428"/>
        <end position="451"/>
    </location>
</feature>
<evidence type="ECO:0000256" key="2">
    <source>
        <dbReference type="PROSITE-ProRule" id="PRU00723"/>
    </source>
</evidence>
<sequence>MLFPLLRSPLSYPGSQDEYKAFLHQLVKNLLEEGNALYREWEYKAALAQYVEALNVADYAESDGVIISQHLLENLYVNRAACYFFMSAYEKALEDCEHTLKLNENNYRALYRKTRALNEMGKHKEAYDCIAKCSLAVPQDENVVKLTQELAQRLGLRIRKAYIRAQVIVCQICVSLRYFKCSDYYNPFAVSVAIDSPLDIPCVAAPTATSTPASEPSISMSGSICIQESPSPPPASLEPPTAGDGVSLSVPESTEEFTDGEIIGEDIDTLLDSIQDYPMVTWGAGKAKTFKDPLCYQICYCNLPSYILSPFSLVQGRHVTNTPPSVGLSSGKWDTASLLHVALRGAPGWVVPPLTKNPLVETHDLRQACNMCFIKSGSKAFDYTYNPELDHKCKNDLLIGRLKVSADPRWKKIRPRPTKNNYAGPYYICKDIASKEDCKYGDNCTFAYCPEEIDVWTLERKGAINRELLFDPLGGSTRSSLTVAKILKDHLGLFIFLCEECFDSKPRLISQRNKASPAVCSNLETSHKFDTNKCMVHMLRTTTVNYCKIRQFKDYCQFDVCRHEVRYGCLREDSCNFAHSLVELKVWVLQQNSAISHEEIVQEGKQYWQSLEASRAQVGNPVIGKSPSLDMKMKFVCGQCWRNGQVIEPDKTLKYCSAKARHGWTKERRVLLVMSNERKKWVSIRPLPPCKSQPQQYDLCLHVTNGKKCQYIGNCSFAHSIEEREVWTYMKENNMHDMQQMHDMWLKNQNPMKTGEATVLTTRQTEKQIHMPTDYAEPGMGYHCWLCGKNSNSEKQWKKHITSEKHKEKVFNSEDDQNCWQYRFPMGEFKLCERSVKNKPCSDGEACPFAHCQAELDEWLGRKDLLQMKLAKAAKDKLIATNDSDFGKYTFLMKDLN</sequence>
<keyword evidence="1" id="KW-0802">TPR repeat</keyword>
<gene>
    <name evidence="5" type="primary">zc3h7bb</name>
</gene>
<dbReference type="GO" id="GO:0035196">
    <property type="term" value="P:miRNA processing"/>
    <property type="evidence" value="ECO:0007669"/>
    <property type="project" value="TreeGrafter"/>
</dbReference>